<gene>
    <name evidence="1" type="ORF">UW92_C0017G0004</name>
</gene>
<name>A0A0G1L5H0_9BACT</name>
<protein>
    <submittedName>
        <fullName evidence="1">Uncharacterized protein</fullName>
    </submittedName>
</protein>
<organism evidence="1 2">
    <name type="scientific">Candidatus Jorgensenbacteria bacterium GW2011_GWA2_45_13</name>
    <dbReference type="NCBI Taxonomy" id="1618662"/>
    <lineage>
        <taxon>Bacteria</taxon>
        <taxon>Candidatus Joergenseniibacteriota</taxon>
    </lineage>
</organism>
<accession>A0A0G1L5H0</accession>
<comment type="caution">
    <text evidence="1">The sequence shown here is derived from an EMBL/GenBank/DDBJ whole genome shotgun (WGS) entry which is preliminary data.</text>
</comment>
<reference evidence="1 2" key="1">
    <citation type="journal article" date="2015" name="Nature">
        <title>rRNA introns, odd ribosomes, and small enigmatic genomes across a large radiation of phyla.</title>
        <authorList>
            <person name="Brown C.T."/>
            <person name="Hug L.A."/>
            <person name="Thomas B.C."/>
            <person name="Sharon I."/>
            <person name="Castelle C.J."/>
            <person name="Singh A."/>
            <person name="Wilkins M.J."/>
            <person name="Williams K.H."/>
            <person name="Banfield J.F."/>
        </authorList>
    </citation>
    <scope>NUCLEOTIDE SEQUENCE [LARGE SCALE GENOMIC DNA]</scope>
</reference>
<evidence type="ECO:0000313" key="2">
    <source>
        <dbReference type="Proteomes" id="UP000033966"/>
    </source>
</evidence>
<dbReference type="EMBL" id="LCKF01000017">
    <property type="protein sequence ID" value="KKT91151.1"/>
    <property type="molecule type" value="Genomic_DNA"/>
</dbReference>
<evidence type="ECO:0000313" key="1">
    <source>
        <dbReference type="EMBL" id="KKT91151.1"/>
    </source>
</evidence>
<sequence length="106" mass="12055">MIRNTTPYLAICSDCHSHGHIVFADGSKSPEFIDFQIGLSLLSDGYQKRLLTYEEMKMVSGQIMNAKFIDLEELRKEFRGVLKSEKELLEALKNKDIPKFGGCILN</sequence>
<dbReference type="AlphaFoldDB" id="A0A0G1L5H0"/>
<dbReference type="Proteomes" id="UP000033966">
    <property type="component" value="Unassembled WGS sequence"/>
</dbReference>
<proteinExistence type="predicted"/>